<accession>S3H5S7</accession>
<keyword evidence="5" id="KW-0614">Plasmid</keyword>
<dbReference type="Proteomes" id="UP000014411">
    <property type="component" value="Unassembled WGS sequence"/>
</dbReference>
<keyword evidence="2" id="KW-0238">DNA-binding</keyword>
<dbReference type="PANTHER" id="PTHR30146:SF153">
    <property type="entry name" value="LACTOSE OPERON REPRESSOR"/>
    <property type="match status" value="1"/>
</dbReference>
<dbReference type="eggNOG" id="COG1609">
    <property type="taxonomic scope" value="Bacteria"/>
</dbReference>
<geneLocation type="plasmid" evidence="5">
    <name>pRg502b</name>
</geneLocation>
<evidence type="ECO:0000256" key="1">
    <source>
        <dbReference type="ARBA" id="ARBA00023015"/>
    </source>
</evidence>
<dbReference type="CDD" id="cd06267">
    <property type="entry name" value="PBP1_LacI_sugar_binding-like"/>
    <property type="match status" value="1"/>
</dbReference>
<keyword evidence="3" id="KW-0804">Transcription</keyword>
<keyword evidence="6" id="KW-1185">Reference proteome</keyword>
<feature type="domain" description="Transcriptional regulator LacI/GalR-like sensor" evidence="4">
    <location>
        <begin position="22"/>
        <end position="101"/>
    </location>
</feature>
<name>S3H5S7_9HYPH</name>
<dbReference type="InterPro" id="IPR046335">
    <property type="entry name" value="LacI/GalR-like_sensor"/>
</dbReference>
<protein>
    <submittedName>
        <fullName evidence="5">Catabolite control protein A</fullName>
    </submittedName>
</protein>
<dbReference type="PANTHER" id="PTHR30146">
    <property type="entry name" value="LACI-RELATED TRANSCRIPTIONAL REPRESSOR"/>
    <property type="match status" value="1"/>
</dbReference>
<dbReference type="GO" id="GO:0003700">
    <property type="term" value="F:DNA-binding transcription factor activity"/>
    <property type="evidence" value="ECO:0007669"/>
    <property type="project" value="TreeGrafter"/>
</dbReference>
<dbReference type="Pfam" id="PF13377">
    <property type="entry name" value="Peripla_BP_3"/>
    <property type="match status" value="1"/>
</dbReference>
<dbReference type="AlphaFoldDB" id="S3H5S7"/>
<gene>
    <name evidence="5" type="ORF">RGCCGE502_32312</name>
</gene>
<evidence type="ECO:0000313" key="6">
    <source>
        <dbReference type="Proteomes" id="UP000014411"/>
    </source>
</evidence>
<sequence length="103" mass="11245">MSDGTPRSNVDMKTWRDRFRGGAMPSQLLAKGEPFTAVLCANDRLALGAIEALRERNVGCPEQLSVTSFNDMPFVSLVQPQLTAMRIQHFGAGKAAAGILLYY</sequence>
<dbReference type="Gene3D" id="3.40.50.2300">
    <property type="match status" value="2"/>
</dbReference>
<organism evidence="5 6">
    <name type="scientific">Rhizobium grahamii CCGE 502</name>
    <dbReference type="NCBI Taxonomy" id="990285"/>
    <lineage>
        <taxon>Bacteria</taxon>
        <taxon>Pseudomonadati</taxon>
        <taxon>Pseudomonadota</taxon>
        <taxon>Alphaproteobacteria</taxon>
        <taxon>Hyphomicrobiales</taxon>
        <taxon>Rhizobiaceae</taxon>
        <taxon>Rhizobium/Agrobacterium group</taxon>
        <taxon>Rhizobium</taxon>
    </lineage>
</organism>
<dbReference type="EMBL" id="AEYE02000037">
    <property type="protein sequence ID" value="EPE94094.1"/>
    <property type="molecule type" value="Genomic_DNA"/>
</dbReference>
<keyword evidence="1" id="KW-0805">Transcription regulation</keyword>
<dbReference type="SUPFAM" id="SSF53822">
    <property type="entry name" value="Periplasmic binding protein-like I"/>
    <property type="match status" value="1"/>
</dbReference>
<dbReference type="HOGENOM" id="CLU_2261533_0_0_5"/>
<proteinExistence type="predicted"/>
<reference evidence="5 6" key="1">
    <citation type="journal article" date="2012" name="J. Bacteriol.">
        <title>Genome sequence of Rhizobium grahamii CCGE502, a broad-host-range symbiont with low nodulation competitiveness in Phaseolus vulgaris.</title>
        <authorList>
            <person name="Althabegoiti M.J."/>
            <person name="Lozano L."/>
            <person name="Torres-Tejerizo G."/>
            <person name="Ormeno-Orrillo E."/>
            <person name="Rogel M.A."/>
            <person name="Gonzalez V."/>
            <person name="Martinez-Romero E."/>
        </authorList>
    </citation>
    <scope>NUCLEOTIDE SEQUENCE [LARGE SCALE GENOMIC DNA]</scope>
    <source>
        <strain evidence="5 6">CCGE 502</strain>
        <plasmid evidence="5">pRg502b</plasmid>
    </source>
</reference>
<dbReference type="GO" id="GO:0000976">
    <property type="term" value="F:transcription cis-regulatory region binding"/>
    <property type="evidence" value="ECO:0007669"/>
    <property type="project" value="TreeGrafter"/>
</dbReference>
<evidence type="ECO:0000259" key="4">
    <source>
        <dbReference type="Pfam" id="PF13377"/>
    </source>
</evidence>
<evidence type="ECO:0000313" key="5">
    <source>
        <dbReference type="EMBL" id="EPE94094.1"/>
    </source>
</evidence>
<evidence type="ECO:0000256" key="2">
    <source>
        <dbReference type="ARBA" id="ARBA00023125"/>
    </source>
</evidence>
<dbReference type="InterPro" id="IPR028082">
    <property type="entry name" value="Peripla_BP_I"/>
</dbReference>
<evidence type="ECO:0000256" key="3">
    <source>
        <dbReference type="ARBA" id="ARBA00023163"/>
    </source>
</evidence>
<comment type="caution">
    <text evidence="5">The sequence shown here is derived from an EMBL/GenBank/DDBJ whole genome shotgun (WGS) entry which is preliminary data.</text>
</comment>